<organism evidence="3 4">
    <name type="scientific">Reyranella humidisoli</name>
    <dbReference type="NCBI Taxonomy" id="2849149"/>
    <lineage>
        <taxon>Bacteria</taxon>
        <taxon>Pseudomonadati</taxon>
        <taxon>Pseudomonadota</taxon>
        <taxon>Alphaproteobacteria</taxon>
        <taxon>Hyphomicrobiales</taxon>
        <taxon>Reyranellaceae</taxon>
        <taxon>Reyranella</taxon>
    </lineage>
</organism>
<evidence type="ECO:0000256" key="1">
    <source>
        <dbReference type="SAM" id="Phobius"/>
    </source>
</evidence>
<dbReference type="PANTHER" id="PTHR42709">
    <property type="entry name" value="ALKALINE PHOSPHATASE LIKE PROTEIN"/>
    <property type="match status" value="1"/>
</dbReference>
<feature type="transmembrane region" description="Helical" evidence="1">
    <location>
        <begin position="137"/>
        <end position="159"/>
    </location>
</feature>
<dbReference type="PANTHER" id="PTHR42709:SF11">
    <property type="entry name" value="DEDA FAMILY PROTEIN"/>
    <property type="match status" value="1"/>
</dbReference>
<comment type="caution">
    <text evidence="3">The sequence shown here is derived from an EMBL/GenBank/DDBJ whole genome shotgun (WGS) entry which is preliminary data.</text>
</comment>
<evidence type="ECO:0000259" key="2">
    <source>
        <dbReference type="Pfam" id="PF09335"/>
    </source>
</evidence>
<protein>
    <submittedName>
        <fullName evidence="3">DedA family protein</fullName>
    </submittedName>
</protein>
<sequence>MIRRLYDWVIRLAQHKNAIPAMGVVSFMESSFFPIPPDVMLVPMVLANREKAFKIALVCTICSVAGGLFGYAIGYYFFETLGAWVVKTYGLQAGLAAFRAGFAEYGTWFILIKGLTPIPYKLVTIASGAAHFDLFTFVWASILTRGLRFFLVAALLWKFGEPIRAFIEKRLTLLTWLFLFALIGGFVVVRFLF</sequence>
<keyword evidence="1" id="KW-0472">Membrane</keyword>
<dbReference type="InterPro" id="IPR051311">
    <property type="entry name" value="DedA_domain"/>
</dbReference>
<dbReference type="RefSeq" id="WP_068192899.1">
    <property type="nucleotide sequence ID" value="NZ_JAHOPB010000001.1"/>
</dbReference>
<evidence type="ECO:0000313" key="3">
    <source>
        <dbReference type="EMBL" id="MBU8874793.1"/>
    </source>
</evidence>
<keyword evidence="4" id="KW-1185">Reference proteome</keyword>
<dbReference type="InterPro" id="IPR032816">
    <property type="entry name" value="VTT_dom"/>
</dbReference>
<feature type="transmembrane region" description="Helical" evidence="1">
    <location>
        <begin position="171"/>
        <end position="192"/>
    </location>
</feature>
<gene>
    <name evidence="3" type="ORF">KQ910_13540</name>
</gene>
<reference evidence="3 4" key="1">
    <citation type="submission" date="2021-06" db="EMBL/GenBank/DDBJ databases">
        <authorList>
            <person name="Lee D.H."/>
        </authorList>
    </citation>
    <scope>NUCLEOTIDE SEQUENCE [LARGE SCALE GENOMIC DNA]</scope>
    <source>
        <strain evidence="3 4">MMS21-HV4-11</strain>
    </source>
</reference>
<keyword evidence="1" id="KW-1133">Transmembrane helix</keyword>
<feature type="transmembrane region" description="Helical" evidence="1">
    <location>
        <begin position="55"/>
        <end position="78"/>
    </location>
</feature>
<keyword evidence="1" id="KW-0812">Transmembrane</keyword>
<proteinExistence type="predicted"/>
<dbReference type="EMBL" id="JAHOPB010000001">
    <property type="protein sequence ID" value="MBU8874793.1"/>
    <property type="molecule type" value="Genomic_DNA"/>
</dbReference>
<accession>A0ABS6IJL8</accession>
<feature type="domain" description="VTT" evidence="2">
    <location>
        <begin position="51"/>
        <end position="155"/>
    </location>
</feature>
<name>A0ABS6IJL8_9HYPH</name>
<evidence type="ECO:0000313" key="4">
    <source>
        <dbReference type="Proteomes" id="UP000727907"/>
    </source>
</evidence>
<dbReference type="Proteomes" id="UP000727907">
    <property type="component" value="Unassembled WGS sequence"/>
</dbReference>
<dbReference type="Pfam" id="PF09335">
    <property type="entry name" value="VTT_dom"/>
    <property type="match status" value="1"/>
</dbReference>